<feature type="region of interest" description="Disordered" evidence="1">
    <location>
        <begin position="107"/>
        <end position="128"/>
    </location>
</feature>
<dbReference type="Proteomes" id="UP000059574">
    <property type="component" value="Chromosome"/>
</dbReference>
<dbReference type="RefSeq" id="WP_062285760.1">
    <property type="nucleotide sequence ID" value="NZ_CP013200.1"/>
</dbReference>
<evidence type="ECO:0000313" key="3">
    <source>
        <dbReference type="Proteomes" id="UP000059574"/>
    </source>
</evidence>
<protein>
    <recommendedName>
        <fullName evidence="4">Helicase/secretion neighborhood TadE-like protein</fullName>
    </recommendedName>
</protein>
<evidence type="ECO:0000256" key="1">
    <source>
        <dbReference type="SAM" id="MobiDB-lite"/>
    </source>
</evidence>
<organism evidence="2 3">
    <name type="scientific">Arthrobacter alpinus</name>
    <dbReference type="NCBI Taxonomy" id="656366"/>
    <lineage>
        <taxon>Bacteria</taxon>
        <taxon>Bacillati</taxon>
        <taxon>Actinomycetota</taxon>
        <taxon>Actinomycetes</taxon>
        <taxon>Micrococcales</taxon>
        <taxon>Micrococcaceae</taxon>
        <taxon>Arthrobacter</taxon>
    </lineage>
</organism>
<evidence type="ECO:0008006" key="4">
    <source>
        <dbReference type="Google" id="ProtNLM"/>
    </source>
</evidence>
<gene>
    <name evidence="2" type="ORF">AS189_01305</name>
</gene>
<dbReference type="EMBL" id="CP013200">
    <property type="protein sequence ID" value="ALO65378.1"/>
    <property type="molecule type" value="Genomic_DNA"/>
</dbReference>
<dbReference type="NCBIfam" id="TIGR03816">
    <property type="entry name" value="tadE_like_DECH"/>
    <property type="match status" value="1"/>
</dbReference>
<evidence type="ECO:0000313" key="2">
    <source>
        <dbReference type="EMBL" id="ALO65378.1"/>
    </source>
</evidence>
<sequence length="128" mass="12434">MATCSGERGAGTMLAAGIALAMLMLMVLVLGLATAAVAAGRAATAADLAALAAADAHRGLSAGDPCQIAADVAAANSATLVECAVFAGSDSVQVRVSIETALPWPAYGQARAGPPPDSVLPARGHAQP</sequence>
<reference evidence="2 3" key="2">
    <citation type="journal article" date="2016" name="J. Biotechnol.">
        <title>Complete genome sequence of Arthrobacter alpinus ERGS4:06, a yellow pigmented bacterium tolerant to cold and radiations isolated from Sikkim Himalaya.</title>
        <authorList>
            <person name="Kumar R."/>
            <person name="Singh D."/>
            <person name="Swarnkar M.K."/>
            <person name="Singh A.K."/>
            <person name="Kumar S."/>
        </authorList>
    </citation>
    <scope>NUCLEOTIDE SEQUENCE [LARGE SCALE GENOMIC DNA]</scope>
    <source>
        <strain evidence="2 3">ERGS4:06</strain>
    </source>
</reference>
<dbReference type="InterPro" id="IPR021202">
    <property type="entry name" value="Rv3654c-like"/>
</dbReference>
<name>A0A0S2LVF2_9MICC</name>
<proteinExistence type="predicted"/>
<dbReference type="AlphaFoldDB" id="A0A0S2LVF2"/>
<accession>A0A0S2LVF2</accession>
<reference evidence="3" key="1">
    <citation type="submission" date="2015-11" db="EMBL/GenBank/DDBJ databases">
        <authorList>
            <person name="Kumar R."/>
            <person name="Singh D."/>
            <person name="Swarnkar M.K."/>
            <person name="Singh A.K."/>
            <person name="Kumar S."/>
        </authorList>
    </citation>
    <scope>NUCLEOTIDE SEQUENCE [LARGE SCALE GENOMIC DNA]</scope>
    <source>
        <strain evidence="3">ERGS4:06</strain>
    </source>
</reference>